<feature type="region of interest" description="Disordered" evidence="10">
    <location>
        <begin position="88"/>
        <end position="107"/>
    </location>
</feature>
<feature type="compositionally biased region" description="Polar residues" evidence="10">
    <location>
        <begin position="1"/>
        <end position="12"/>
    </location>
</feature>
<dbReference type="InterPro" id="IPR000719">
    <property type="entry name" value="Prot_kinase_dom"/>
</dbReference>
<comment type="catalytic activity">
    <reaction evidence="8">
        <text>L-seryl-[protein] + ATP = O-phospho-L-seryl-[protein] + ADP + H(+)</text>
        <dbReference type="Rhea" id="RHEA:17989"/>
        <dbReference type="Rhea" id="RHEA-COMP:9863"/>
        <dbReference type="Rhea" id="RHEA-COMP:11604"/>
        <dbReference type="ChEBI" id="CHEBI:15378"/>
        <dbReference type="ChEBI" id="CHEBI:29999"/>
        <dbReference type="ChEBI" id="CHEBI:30616"/>
        <dbReference type="ChEBI" id="CHEBI:83421"/>
        <dbReference type="ChEBI" id="CHEBI:456216"/>
        <dbReference type="EC" id="2.7.11.1"/>
    </reaction>
</comment>
<feature type="binding site" evidence="9">
    <location>
        <position position="294"/>
    </location>
    <ligand>
        <name>ATP</name>
        <dbReference type="ChEBI" id="CHEBI:30616"/>
    </ligand>
</feature>
<evidence type="ECO:0000256" key="10">
    <source>
        <dbReference type="SAM" id="MobiDB-lite"/>
    </source>
</evidence>
<dbReference type="SMART" id="SM00220">
    <property type="entry name" value="S_TKc"/>
    <property type="match status" value="1"/>
</dbReference>
<evidence type="ECO:0000256" key="3">
    <source>
        <dbReference type="ARBA" id="ARBA00022679"/>
    </source>
</evidence>
<evidence type="ECO:0000256" key="5">
    <source>
        <dbReference type="ARBA" id="ARBA00022777"/>
    </source>
</evidence>
<keyword evidence="3" id="KW-0808">Transferase</keyword>
<dbReference type="PANTHER" id="PTHR24361:SF433">
    <property type="entry name" value="PROTEIN KINASE DOMAIN-CONTAINING PROTEIN"/>
    <property type="match status" value="1"/>
</dbReference>
<dbReference type="InterPro" id="IPR017441">
    <property type="entry name" value="Protein_kinase_ATP_BS"/>
</dbReference>
<sequence>MASSPSSSQATNEDPHGPLTSACQATITLTPQNAEAKLAFTEVVDWLLDVSQADDSQAEKRVQASNHVSTSSRQIRDQQVYRLMKQIQTGHLSSSSPSSSGRDIDTSAGSGTYIHTGCYFIDLSHPPANEFRGWIAGRRSIKTHNDLILCLDNSALHGIRQHHAAFQVHETGRILVQKISDRGVVEVDGDVLGLRELRVLNKHTSSIRLGQLKYQIEYTRFSATQEHSEAISEYIGKFYGHTNPLDISMTPTPALGNTIQIGQWTLSSAGTIGIGGSGRVSVGVNNRGDVVALKRMSVASNNVAIHRRQRILETLTQLADDADEDRIVRLIEVITDDPNAANKSADVWFVLTPFTPKTLAQYKGPFAPKLARSMTLSLLEALNFLHLNKWIHGDIKPMNIGVRKWDSDQASIVLLDTEDAIQAPRGFVSVTPGTTGTVGWLSPEREMGQFTATTDVWAVGVAAIWMLLGRHPWQHRDNPWRDGERYEIKRPFFHVQYDAARENIVNCEDKSLGIAILQMIRHPYAHMEDQRKARPTCREVIQMLRAGSATGGSGVSSQKRAREHAT</sequence>
<dbReference type="PROSITE" id="PS00107">
    <property type="entry name" value="PROTEIN_KINASE_ATP"/>
    <property type="match status" value="1"/>
</dbReference>
<keyword evidence="4 9" id="KW-0547">Nucleotide-binding</keyword>
<evidence type="ECO:0000256" key="1">
    <source>
        <dbReference type="ARBA" id="ARBA00012513"/>
    </source>
</evidence>
<dbReference type="SUPFAM" id="SSF56112">
    <property type="entry name" value="Protein kinase-like (PK-like)"/>
    <property type="match status" value="1"/>
</dbReference>
<keyword evidence="2" id="KW-0723">Serine/threonine-protein kinase</keyword>
<protein>
    <recommendedName>
        <fullName evidence="1">non-specific serine/threonine protein kinase</fullName>
        <ecNumber evidence="1">2.7.11.1</ecNumber>
    </recommendedName>
</protein>
<dbReference type="EC" id="2.7.11.1" evidence="1"/>
<evidence type="ECO:0000256" key="6">
    <source>
        <dbReference type="ARBA" id="ARBA00022840"/>
    </source>
</evidence>
<dbReference type="PROSITE" id="PS50011">
    <property type="entry name" value="PROTEIN_KINASE_DOM"/>
    <property type="match status" value="1"/>
</dbReference>
<evidence type="ECO:0000256" key="7">
    <source>
        <dbReference type="ARBA" id="ARBA00047899"/>
    </source>
</evidence>
<dbReference type="Pfam" id="PF00069">
    <property type="entry name" value="Pkinase"/>
    <property type="match status" value="1"/>
</dbReference>
<comment type="caution">
    <text evidence="12">The sequence shown here is derived from an EMBL/GenBank/DDBJ whole genome shotgun (WGS) entry which is preliminary data.</text>
</comment>
<evidence type="ECO:0000256" key="4">
    <source>
        <dbReference type="ARBA" id="ARBA00022741"/>
    </source>
</evidence>
<feature type="region of interest" description="Disordered" evidence="10">
    <location>
        <begin position="1"/>
        <end position="21"/>
    </location>
</feature>
<proteinExistence type="predicted"/>
<evidence type="ECO:0000313" key="12">
    <source>
        <dbReference type="EMBL" id="KAG7413188.1"/>
    </source>
</evidence>
<keyword evidence="5 12" id="KW-0418">Kinase</keyword>
<keyword evidence="6 9" id="KW-0067">ATP-binding</keyword>
<evidence type="ECO:0000256" key="9">
    <source>
        <dbReference type="PROSITE-ProRule" id="PRU10141"/>
    </source>
</evidence>
<gene>
    <name evidence="12" type="primary">NPK1</name>
    <name evidence="12" type="ORF">Forpi1262_v017261</name>
</gene>
<dbReference type="GO" id="GO:0004674">
    <property type="term" value="F:protein serine/threonine kinase activity"/>
    <property type="evidence" value="ECO:0007669"/>
    <property type="project" value="UniProtKB-KW"/>
</dbReference>
<reference evidence="12" key="1">
    <citation type="submission" date="2021-04" db="EMBL/GenBank/DDBJ databases">
        <title>First draft genome resource for Brassicaceae pathogens Fusarium oxysporum f. sp. raphani and Fusarium oxysporum f. sp. rapae.</title>
        <authorList>
            <person name="Asai S."/>
        </authorList>
    </citation>
    <scope>NUCLEOTIDE SEQUENCE</scope>
    <source>
        <strain evidence="12">Tf1262</strain>
    </source>
</reference>
<dbReference type="GO" id="GO:0005737">
    <property type="term" value="C:cytoplasm"/>
    <property type="evidence" value="ECO:0007669"/>
    <property type="project" value="TreeGrafter"/>
</dbReference>
<dbReference type="InterPro" id="IPR011009">
    <property type="entry name" value="Kinase-like_dom_sf"/>
</dbReference>
<evidence type="ECO:0000256" key="2">
    <source>
        <dbReference type="ARBA" id="ARBA00022527"/>
    </source>
</evidence>
<accession>A0A8J5P1T2</accession>
<evidence type="ECO:0000259" key="11">
    <source>
        <dbReference type="PROSITE" id="PS50011"/>
    </source>
</evidence>
<dbReference type="InterPro" id="IPR053235">
    <property type="entry name" value="Ser_Thr_kinase"/>
</dbReference>
<dbReference type="Proteomes" id="UP000693942">
    <property type="component" value="Unassembled WGS sequence"/>
</dbReference>
<dbReference type="EMBL" id="JAELUR010000023">
    <property type="protein sequence ID" value="KAG7413188.1"/>
    <property type="molecule type" value="Genomic_DNA"/>
</dbReference>
<evidence type="ECO:0000256" key="8">
    <source>
        <dbReference type="ARBA" id="ARBA00048679"/>
    </source>
</evidence>
<dbReference type="AlphaFoldDB" id="A0A8J5P1T2"/>
<dbReference type="Gene3D" id="1.10.510.10">
    <property type="entry name" value="Transferase(Phosphotransferase) domain 1"/>
    <property type="match status" value="1"/>
</dbReference>
<name>A0A8J5P1T2_FUSOX</name>
<dbReference type="GO" id="GO:0005524">
    <property type="term" value="F:ATP binding"/>
    <property type="evidence" value="ECO:0007669"/>
    <property type="project" value="UniProtKB-UniRule"/>
</dbReference>
<evidence type="ECO:0000313" key="13">
    <source>
        <dbReference type="Proteomes" id="UP000693942"/>
    </source>
</evidence>
<comment type="catalytic activity">
    <reaction evidence="7">
        <text>L-threonyl-[protein] + ATP = O-phospho-L-threonyl-[protein] + ADP + H(+)</text>
        <dbReference type="Rhea" id="RHEA:46608"/>
        <dbReference type="Rhea" id="RHEA-COMP:11060"/>
        <dbReference type="Rhea" id="RHEA-COMP:11605"/>
        <dbReference type="ChEBI" id="CHEBI:15378"/>
        <dbReference type="ChEBI" id="CHEBI:30013"/>
        <dbReference type="ChEBI" id="CHEBI:30616"/>
        <dbReference type="ChEBI" id="CHEBI:61977"/>
        <dbReference type="ChEBI" id="CHEBI:456216"/>
        <dbReference type="EC" id="2.7.11.1"/>
    </reaction>
</comment>
<dbReference type="PANTHER" id="PTHR24361">
    <property type="entry name" value="MITOGEN-ACTIVATED KINASE KINASE KINASE"/>
    <property type="match status" value="1"/>
</dbReference>
<feature type="domain" description="Protein kinase" evidence="11">
    <location>
        <begin position="266"/>
        <end position="546"/>
    </location>
</feature>
<organism evidence="12 13">
    <name type="scientific">Fusarium oxysporum f. sp. raphani</name>
    <dbReference type="NCBI Taxonomy" id="96318"/>
    <lineage>
        <taxon>Eukaryota</taxon>
        <taxon>Fungi</taxon>
        <taxon>Dikarya</taxon>
        <taxon>Ascomycota</taxon>
        <taxon>Pezizomycotina</taxon>
        <taxon>Sordariomycetes</taxon>
        <taxon>Hypocreomycetidae</taxon>
        <taxon>Hypocreales</taxon>
        <taxon>Nectriaceae</taxon>
        <taxon>Fusarium</taxon>
        <taxon>Fusarium oxysporum species complex</taxon>
    </lineage>
</organism>